<accession>A0ABV7HL06</accession>
<feature type="transmembrane region" description="Helical" evidence="1">
    <location>
        <begin position="21"/>
        <end position="42"/>
    </location>
</feature>
<keyword evidence="1" id="KW-0472">Membrane</keyword>
<name>A0ABV7HL06_9GAMM</name>
<keyword evidence="1" id="KW-0812">Transmembrane</keyword>
<dbReference type="Pfam" id="PF11391">
    <property type="entry name" value="DUF2798"/>
    <property type="match status" value="1"/>
</dbReference>
<proteinExistence type="predicted"/>
<organism evidence="2 3">
    <name type="scientific">Gilvimarinus japonicus</name>
    <dbReference type="NCBI Taxonomy" id="1796469"/>
    <lineage>
        <taxon>Bacteria</taxon>
        <taxon>Pseudomonadati</taxon>
        <taxon>Pseudomonadota</taxon>
        <taxon>Gammaproteobacteria</taxon>
        <taxon>Cellvibrionales</taxon>
        <taxon>Cellvibrionaceae</taxon>
        <taxon>Gilvimarinus</taxon>
    </lineage>
</organism>
<dbReference type="Proteomes" id="UP001595548">
    <property type="component" value="Unassembled WGS sequence"/>
</dbReference>
<gene>
    <name evidence="2" type="ORF">ACFOEB_04965</name>
</gene>
<evidence type="ECO:0000313" key="3">
    <source>
        <dbReference type="Proteomes" id="UP001595548"/>
    </source>
</evidence>
<dbReference type="InterPro" id="IPR021529">
    <property type="entry name" value="DUF2798"/>
</dbReference>
<comment type="caution">
    <text evidence="2">The sequence shown here is derived from an EMBL/GenBank/DDBJ whole genome shotgun (WGS) entry which is preliminary data.</text>
</comment>
<reference evidence="3" key="1">
    <citation type="journal article" date="2019" name="Int. J. Syst. Evol. Microbiol.">
        <title>The Global Catalogue of Microorganisms (GCM) 10K type strain sequencing project: providing services to taxonomists for standard genome sequencing and annotation.</title>
        <authorList>
            <consortium name="The Broad Institute Genomics Platform"/>
            <consortium name="The Broad Institute Genome Sequencing Center for Infectious Disease"/>
            <person name="Wu L."/>
            <person name="Ma J."/>
        </authorList>
    </citation>
    <scope>NUCLEOTIDE SEQUENCE [LARGE SCALE GENOMIC DNA]</scope>
    <source>
        <strain evidence="3">KCTC 52141</strain>
    </source>
</reference>
<evidence type="ECO:0000256" key="1">
    <source>
        <dbReference type="SAM" id="Phobius"/>
    </source>
</evidence>
<evidence type="ECO:0000313" key="2">
    <source>
        <dbReference type="EMBL" id="MFC3154545.1"/>
    </source>
</evidence>
<sequence>MTKTVNNAAKPQRKLHPRFTPVMFSFYMAAIMAFLMCTLITALNRGIDGAFIHWVWKAYQIAMPCAFICVLLVRPLVFKLVHWTVHPP</sequence>
<feature type="transmembrane region" description="Helical" evidence="1">
    <location>
        <begin position="54"/>
        <end position="73"/>
    </location>
</feature>
<keyword evidence="3" id="KW-1185">Reference proteome</keyword>
<protein>
    <submittedName>
        <fullName evidence="2">DUF2798 domain-containing protein</fullName>
    </submittedName>
</protein>
<keyword evidence="1" id="KW-1133">Transmembrane helix</keyword>
<dbReference type="EMBL" id="JBHRTL010000004">
    <property type="protein sequence ID" value="MFC3154545.1"/>
    <property type="molecule type" value="Genomic_DNA"/>
</dbReference>
<dbReference type="RefSeq" id="WP_382414846.1">
    <property type="nucleotide sequence ID" value="NZ_AP031500.1"/>
</dbReference>